<protein>
    <submittedName>
        <fullName evidence="1">Uncharacterized protein</fullName>
    </submittedName>
</protein>
<organism evidence="1 2">
    <name type="scientific">Portunus trituberculatus</name>
    <name type="common">Swimming crab</name>
    <name type="synonym">Neptunus trituberculatus</name>
    <dbReference type="NCBI Taxonomy" id="210409"/>
    <lineage>
        <taxon>Eukaryota</taxon>
        <taxon>Metazoa</taxon>
        <taxon>Ecdysozoa</taxon>
        <taxon>Arthropoda</taxon>
        <taxon>Crustacea</taxon>
        <taxon>Multicrustacea</taxon>
        <taxon>Malacostraca</taxon>
        <taxon>Eumalacostraca</taxon>
        <taxon>Eucarida</taxon>
        <taxon>Decapoda</taxon>
        <taxon>Pleocyemata</taxon>
        <taxon>Brachyura</taxon>
        <taxon>Eubrachyura</taxon>
        <taxon>Portunoidea</taxon>
        <taxon>Portunidae</taxon>
        <taxon>Portuninae</taxon>
        <taxon>Portunus</taxon>
    </lineage>
</organism>
<evidence type="ECO:0000313" key="2">
    <source>
        <dbReference type="Proteomes" id="UP000324222"/>
    </source>
</evidence>
<name>A0A5B7JV41_PORTR</name>
<dbReference type="Proteomes" id="UP000324222">
    <property type="component" value="Unassembled WGS sequence"/>
</dbReference>
<evidence type="ECO:0000313" key="1">
    <source>
        <dbReference type="EMBL" id="MPC96898.1"/>
    </source>
</evidence>
<proteinExistence type="predicted"/>
<dbReference type="AlphaFoldDB" id="A0A5B7JV41"/>
<accession>A0A5B7JV41</accession>
<keyword evidence="2" id="KW-1185">Reference proteome</keyword>
<comment type="caution">
    <text evidence="1">The sequence shown here is derived from an EMBL/GenBank/DDBJ whole genome shotgun (WGS) entry which is preliminary data.</text>
</comment>
<gene>
    <name evidence="1" type="ORF">E2C01_092178</name>
</gene>
<reference evidence="1 2" key="1">
    <citation type="submission" date="2019-05" db="EMBL/GenBank/DDBJ databases">
        <title>Another draft genome of Portunus trituberculatus and its Hox gene families provides insights of decapod evolution.</title>
        <authorList>
            <person name="Jeong J.-H."/>
            <person name="Song I."/>
            <person name="Kim S."/>
            <person name="Choi T."/>
            <person name="Kim D."/>
            <person name="Ryu S."/>
            <person name="Kim W."/>
        </authorList>
    </citation>
    <scope>NUCLEOTIDE SEQUENCE [LARGE SCALE GENOMIC DNA]</scope>
    <source>
        <tissue evidence="1">Muscle</tissue>
    </source>
</reference>
<sequence length="66" mass="7154">MKLSAFIRDASLGADMFIYIAASGNTKPTRSASCEKRSQSQTETQNAIGNTFLQDCLQIIGKCKPP</sequence>
<dbReference type="EMBL" id="VSRR010107787">
    <property type="protein sequence ID" value="MPC96898.1"/>
    <property type="molecule type" value="Genomic_DNA"/>
</dbReference>